<dbReference type="UniPathway" id="UPA00223">
    <property type="reaction ID" value="UER01007"/>
</dbReference>
<dbReference type="InterPro" id="IPR022761">
    <property type="entry name" value="Fumarate_lyase_N"/>
</dbReference>
<evidence type="ECO:0000259" key="3">
    <source>
        <dbReference type="Pfam" id="PF00206"/>
    </source>
</evidence>
<reference evidence="6" key="1">
    <citation type="submission" date="2017-02" db="UniProtKB">
        <authorList>
            <consortium name="WormBaseParasite"/>
        </authorList>
    </citation>
    <scope>IDENTIFICATION</scope>
</reference>
<dbReference type="PANTHER" id="PTHR11444:SF1">
    <property type="entry name" value="FUMARATE HYDRATASE, MITOCHONDRIAL"/>
    <property type="match status" value="1"/>
</dbReference>
<dbReference type="InterPro" id="IPR008948">
    <property type="entry name" value="L-Aspartase-like"/>
</dbReference>
<dbReference type="EC" id="4.2.1.2" evidence="2"/>
<evidence type="ECO:0000256" key="2">
    <source>
        <dbReference type="ARBA" id="ARBA00012921"/>
    </source>
</evidence>
<accession>A0A0M3K0N8</accession>
<keyword evidence="5" id="KW-1185">Reference proteome</keyword>
<protein>
    <recommendedName>
        <fullName evidence="2">fumarate hydratase</fullName>
        <ecNumber evidence="2">4.2.1.2</ecNumber>
    </recommendedName>
</protein>
<organism evidence="6">
    <name type="scientific">Anisakis simplex</name>
    <name type="common">Herring worm</name>
    <dbReference type="NCBI Taxonomy" id="6269"/>
    <lineage>
        <taxon>Eukaryota</taxon>
        <taxon>Metazoa</taxon>
        <taxon>Ecdysozoa</taxon>
        <taxon>Nematoda</taxon>
        <taxon>Chromadorea</taxon>
        <taxon>Rhabditida</taxon>
        <taxon>Spirurina</taxon>
        <taxon>Ascaridomorpha</taxon>
        <taxon>Ascaridoidea</taxon>
        <taxon>Anisakidae</taxon>
        <taxon>Anisakis</taxon>
        <taxon>Anisakis simplex complex</taxon>
    </lineage>
</organism>
<comment type="similarity">
    <text evidence="1">Belongs to the class-II fumarase/aspartase family. Fumarase subfamily.</text>
</comment>
<dbReference type="InterPro" id="IPR005677">
    <property type="entry name" value="Fum_hydII"/>
</dbReference>
<dbReference type="Gene3D" id="1.10.275.10">
    <property type="entry name" value="Fumarase/aspartase (N-terminal domain)"/>
    <property type="match status" value="1"/>
</dbReference>
<dbReference type="GO" id="GO:0006108">
    <property type="term" value="P:malate metabolic process"/>
    <property type="evidence" value="ECO:0007669"/>
    <property type="project" value="TreeGrafter"/>
</dbReference>
<evidence type="ECO:0000256" key="1">
    <source>
        <dbReference type="ARBA" id="ARBA00009084"/>
    </source>
</evidence>
<dbReference type="Gene3D" id="1.20.200.10">
    <property type="entry name" value="Fumarase/aspartase (Central domain)"/>
    <property type="match status" value="1"/>
</dbReference>
<name>A0A0M3K0N8_ANISI</name>
<dbReference type="GO" id="GO:0006106">
    <property type="term" value="P:fumarate metabolic process"/>
    <property type="evidence" value="ECO:0007669"/>
    <property type="project" value="InterPro"/>
</dbReference>
<evidence type="ECO:0000313" key="6">
    <source>
        <dbReference type="WBParaSite" id="ASIM_0001438201-mRNA-1"/>
    </source>
</evidence>
<evidence type="ECO:0000313" key="5">
    <source>
        <dbReference type="Proteomes" id="UP000267096"/>
    </source>
</evidence>
<dbReference type="InterPro" id="IPR000362">
    <property type="entry name" value="Fumarate_lyase_fam"/>
</dbReference>
<dbReference type="FunFam" id="1.10.275.10:FF:000001">
    <property type="entry name" value="Fumarate hydratase, mitochondrial"/>
    <property type="match status" value="1"/>
</dbReference>
<dbReference type="GO" id="GO:0004333">
    <property type="term" value="F:fumarate hydratase activity"/>
    <property type="evidence" value="ECO:0007669"/>
    <property type="project" value="UniProtKB-EC"/>
</dbReference>
<dbReference type="EMBL" id="UYRR01031507">
    <property type="protein sequence ID" value="VDK50640.1"/>
    <property type="molecule type" value="Genomic_DNA"/>
</dbReference>
<dbReference type="PANTHER" id="PTHR11444">
    <property type="entry name" value="ASPARTATEAMMONIA/ARGININOSUCCINATE/ADENYLOSUCCINATE LYASE"/>
    <property type="match status" value="1"/>
</dbReference>
<proteinExistence type="inferred from homology"/>
<dbReference type="GO" id="GO:0006099">
    <property type="term" value="P:tricarboxylic acid cycle"/>
    <property type="evidence" value="ECO:0007669"/>
    <property type="project" value="UniProtKB-UniPathway"/>
</dbReference>
<dbReference type="PRINTS" id="PR00149">
    <property type="entry name" value="FUMRATELYASE"/>
</dbReference>
<dbReference type="GO" id="GO:0005739">
    <property type="term" value="C:mitochondrion"/>
    <property type="evidence" value="ECO:0007669"/>
    <property type="project" value="TreeGrafter"/>
</dbReference>
<dbReference type="OrthoDB" id="1738025at2759"/>
<feature type="domain" description="Fumarate lyase N-terminal" evidence="3">
    <location>
        <begin position="24"/>
        <end position="324"/>
    </location>
</feature>
<sequence>MIAAASNVNKTAESKTRVEYDTFGEVLVPAHRYYGAQTARSLKNFRIGDELEEQMPFPIIRAFGIFKKAAAEVNCEFGLDPTIARAISQASDEVVSGQFDDDFPLVIWQTGSGTQTNMNANEVIANRAIELLHGQIGSKQPVHPNDHVNMSQSTNDAFPTVMHIAVMCDLNVNMVPSIQKLIETFEKKAKQLKNIYLHNATANIPLNFGDLFNEFAKLLSADLQCCLQKAMPRLLVLAAGGTAVGTGLNAPQGFAEKMADRIAELTGYPFKTAPNKFEALAAHDAMVECHAALNMLALALMQIATKLHEIDYSATSAYQIIDAESAENEESDRFSEYVPKMRVEIDVTHCEMLAMLAAQVVGNHTSVTVGGSNGHFELNTFKPLIVSNVLQSTKLIADCCDAFRVNCIDCIRIVKAFPDTNNCNDKNINQSNHAHINSRIRGMGHISGIGMMSRAQAIADDVDTDMKWWNDYPTSKYMEMARPQSTYNTYMSNVWSKPKRLARSASYTNLTYIREAVHDYPIRRSSSVSSLAPSLALPQHYRQAERFLPSSTVYKPNIYDWYNKPYSVAKWIDTHRSLTKPLYRKSAYEPLPYSSHVPYYQLQTQRIFNNQRLENQRSYISGSQRYLDNYVSARLKADDFAQQYAYTAYEWRVPQDHAFNRHFMYGERVFIPHARGNPHSYASGQTLRSLYKTTGRFRFA</sequence>
<dbReference type="Proteomes" id="UP000267096">
    <property type="component" value="Unassembled WGS sequence"/>
</dbReference>
<dbReference type="WBParaSite" id="ASIM_0001438201-mRNA-1">
    <property type="protein sequence ID" value="ASIM_0001438201-mRNA-1"/>
    <property type="gene ID" value="ASIM_0001438201"/>
</dbReference>
<dbReference type="AlphaFoldDB" id="A0A0M3K0N8"/>
<reference evidence="4 5" key="2">
    <citation type="submission" date="2018-11" db="EMBL/GenBank/DDBJ databases">
        <authorList>
            <consortium name="Pathogen Informatics"/>
        </authorList>
    </citation>
    <scope>NUCLEOTIDE SEQUENCE [LARGE SCALE GENOMIC DNA]</scope>
</reference>
<dbReference type="SUPFAM" id="SSF48557">
    <property type="entry name" value="L-aspartase-like"/>
    <property type="match status" value="2"/>
</dbReference>
<dbReference type="Pfam" id="PF00206">
    <property type="entry name" value="Lyase_1"/>
    <property type="match status" value="1"/>
</dbReference>
<evidence type="ECO:0000313" key="4">
    <source>
        <dbReference type="EMBL" id="VDK50640.1"/>
    </source>
</evidence>
<gene>
    <name evidence="4" type="ORF">ASIM_LOCUS13809</name>
</gene>
<dbReference type="InterPro" id="IPR024083">
    <property type="entry name" value="Fumarase/histidase_N"/>
</dbReference>